<dbReference type="Proteomes" id="UP000310553">
    <property type="component" value="Chromosome"/>
</dbReference>
<organism evidence="8 9">
    <name type="scientific">Ralstonia solanacearum</name>
    <name type="common">Pseudomonas solanacearum</name>
    <dbReference type="NCBI Taxonomy" id="305"/>
    <lineage>
        <taxon>Bacteria</taxon>
        <taxon>Pseudomonadati</taxon>
        <taxon>Pseudomonadota</taxon>
        <taxon>Betaproteobacteria</taxon>
        <taxon>Burkholderiales</taxon>
        <taxon>Burkholderiaceae</taxon>
        <taxon>Ralstonia</taxon>
        <taxon>Ralstonia solanacearum species complex</taxon>
    </lineage>
</organism>
<evidence type="ECO:0000256" key="1">
    <source>
        <dbReference type="ARBA" id="ARBA00004196"/>
    </source>
</evidence>
<evidence type="ECO:0000256" key="2">
    <source>
        <dbReference type="ARBA" id="ARBA00004442"/>
    </source>
</evidence>
<evidence type="ECO:0000256" key="4">
    <source>
        <dbReference type="ARBA" id="ARBA00022525"/>
    </source>
</evidence>
<dbReference type="InterPro" id="IPR003368">
    <property type="entry name" value="POMP_repeat"/>
</dbReference>
<evidence type="ECO:0000256" key="5">
    <source>
        <dbReference type="ARBA" id="ARBA00022729"/>
    </source>
</evidence>
<keyword evidence="7" id="KW-0998">Cell outer membrane</keyword>
<evidence type="ECO:0000313" key="8">
    <source>
        <dbReference type="EMBL" id="QCX48265.1"/>
    </source>
</evidence>
<proteinExistence type="predicted"/>
<sequence length="66" mass="7069">MPGWLVSTSTKRQRAARCRKTSLSRAGLVSEAREAGFIYNTATHFGGGIMPAVRSSTIRCVVSPDA</sequence>
<keyword evidence="5" id="KW-0732">Signal</keyword>
<gene>
    <name evidence="8" type="ORF">E7Z57_03615</name>
</gene>
<comment type="subcellular location">
    <subcellularLocation>
        <location evidence="1">Cell envelope</location>
    </subcellularLocation>
    <subcellularLocation>
        <location evidence="2">Cell outer membrane</location>
    </subcellularLocation>
    <subcellularLocation>
        <location evidence="3">Secreted</location>
    </subcellularLocation>
</comment>
<name>A0AA92EAG0_RALSL</name>
<evidence type="ECO:0000313" key="9">
    <source>
        <dbReference type="Proteomes" id="UP000310553"/>
    </source>
</evidence>
<evidence type="ECO:0000256" key="7">
    <source>
        <dbReference type="ARBA" id="ARBA00023237"/>
    </source>
</evidence>
<dbReference type="GO" id="GO:0009279">
    <property type="term" value="C:cell outer membrane"/>
    <property type="evidence" value="ECO:0007669"/>
    <property type="project" value="UniProtKB-SubCell"/>
</dbReference>
<protein>
    <submittedName>
        <fullName evidence="8">Uncharacterized protein</fullName>
    </submittedName>
</protein>
<accession>A0AA92EAG0</accession>
<reference evidence="8 9" key="1">
    <citation type="submission" date="2019-04" db="EMBL/GenBank/DDBJ databases">
        <title>Complete Genome of UW386 and Higher Quality Genome of UW700.</title>
        <authorList>
            <person name="Jacobs J."/>
            <person name="Perez A."/>
            <person name="Steidl O."/>
            <person name="Allen C."/>
        </authorList>
    </citation>
    <scope>NUCLEOTIDE SEQUENCE [LARGE SCALE GENOMIC DNA]</scope>
    <source>
        <strain evidence="8 9">UW386</strain>
    </source>
</reference>
<keyword evidence="6" id="KW-0472">Membrane</keyword>
<evidence type="ECO:0000256" key="6">
    <source>
        <dbReference type="ARBA" id="ARBA00023136"/>
    </source>
</evidence>
<dbReference type="GO" id="GO:0005576">
    <property type="term" value="C:extracellular region"/>
    <property type="evidence" value="ECO:0007669"/>
    <property type="project" value="UniProtKB-SubCell"/>
</dbReference>
<keyword evidence="4" id="KW-0964">Secreted</keyword>
<dbReference type="NCBIfam" id="TIGR01376">
    <property type="entry name" value="POMP_repeat"/>
    <property type="match status" value="1"/>
</dbReference>
<evidence type="ECO:0000256" key="3">
    <source>
        <dbReference type="ARBA" id="ARBA00004613"/>
    </source>
</evidence>
<dbReference type="EMBL" id="CP039339">
    <property type="protein sequence ID" value="QCX48265.1"/>
    <property type="molecule type" value="Genomic_DNA"/>
</dbReference>
<dbReference type="AlphaFoldDB" id="A0AA92EAG0"/>